<dbReference type="GO" id="GO:0006614">
    <property type="term" value="P:SRP-dependent cotranslational protein targeting to membrane"/>
    <property type="evidence" value="ECO:0007669"/>
    <property type="project" value="InterPro"/>
</dbReference>
<comment type="similarity">
    <text evidence="10">Belongs to the GTP-binding SRP family. FtsY subfamily.</text>
</comment>
<dbReference type="GO" id="GO:0005737">
    <property type="term" value="C:cytoplasm"/>
    <property type="evidence" value="ECO:0007669"/>
    <property type="project" value="UniProtKB-SubCell"/>
</dbReference>
<reference evidence="12 13" key="1">
    <citation type="journal article" date="2016" name="Nat. Commun.">
        <title>Thousands of microbial genomes shed light on interconnected biogeochemical processes in an aquifer system.</title>
        <authorList>
            <person name="Anantharaman K."/>
            <person name="Brown C.T."/>
            <person name="Hug L.A."/>
            <person name="Sharon I."/>
            <person name="Castelle C.J."/>
            <person name="Probst A.J."/>
            <person name="Thomas B.C."/>
            <person name="Singh A."/>
            <person name="Wilkins M.J."/>
            <person name="Karaoz U."/>
            <person name="Brodie E.L."/>
            <person name="Williams K.H."/>
            <person name="Hubbard S.S."/>
            <person name="Banfield J.F."/>
        </authorList>
    </citation>
    <scope>NUCLEOTIDE SEQUENCE [LARGE SCALE GENOMIC DNA]</scope>
</reference>
<comment type="subunit">
    <text evidence="10">Part of the signal recognition particle protein translocation system, which is composed of SRP and FtsY. SRP is a ribonucleoprotein composed of Ffh and a 4.5S RNA molecule.</text>
</comment>
<dbReference type="SMART" id="SM00382">
    <property type="entry name" value="AAA"/>
    <property type="match status" value="1"/>
</dbReference>
<sequence length="321" mass="34250">MTESNPTAPADIKRPGFFARLKNQLSATQRTLGQGLDSLLHGDRALDQDLLDDIETTLLRADVGVETTRALVDDLTARLKRRELTDARAAYRVLRQGILAIVQPAGRPLVVPATTRPYTIMVVGVNGVGKTTTIGKLASHLKQSGLSVVLAAGDTFRAAAIEQLKVWGERLRVPVIAQHTGADAAAVAHDAMIAAAARRTDVLIVDTAGRQHTHSGLMDELRKIRRVIAKADTTAPHEVLMVLDAGTGQNALAQLKHFGDAVNVTGVALTKLDGTAKGGILIALAKESGLPIRYIGVGEKLEDLQVFDPQAYVDALLPENQ</sequence>
<keyword evidence="4 10" id="KW-0378">Hydrolase</keyword>
<accession>A0A1F6VKJ8</accession>
<dbReference type="SUPFAM" id="SSF52540">
    <property type="entry name" value="P-loop containing nucleoside triphosphate hydrolases"/>
    <property type="match status" value="1"/>
</dbReference>
<dbReference type="GO" id="GO:0005525">
    <property type="term" value="F:GTP binding"/>
    <property type="evidence" value="ECO:0007669"/>
    <property type="project" value="UniProtKB-UniRule"/>
</dbReference>
<dbReference type="CDD" id="cd17874">
    <property type="entry name" value="FtsY"/>
    <property type="match status" value="1"/>
</dbReference>
<dbReference type="InterPro" id="IPR042101">
    <property type="entry name" value="SRP54_N_sf"/>
</dbReference>
<keyword evidence="5 10" id="KW-0342">GTP-binding</keyword>
<dbReference type="SMART" id="SM00963">
    <property type="entry name" value="SRP54_N"/>
    <property type="match status" value="1"/>
</dbReference>
<dbReference type="EMBL" id="MFSP01000007">
    <property type="protein sequence ID" value="OGI70086.1"/>
    <property type="molecule type" value="Genomic_DNA"/>
</dbReference>
<feature type="binding site" evidence="10">
    <location>
        <begin position="124"/>
        <end position="131"/>
    </location>
    <ligand>
        <name>GTP</name>
        <dbReference type="ChEBI" id="CHEBI:37565"/>
    </ligand>
</feature>
<feature type="binding site" evidence="10">
    <location>
        <begin position="206"/>
        <end position="210"/>
    </location>
    <ligand>
        <name>GTP</name>
        <dbReference type="ChEBI" id="CHEBI:37565"/>
    </ligand>
</feature>
<keyword evidence="1 10" id="KW-1003">Cell membrane</keyword>
<keyword evidence="2 10" id="KW-0963">Cytoplasm</keyword>
<dbReference type="InterPro" id="IPR027417">
    <property type="entry name" value="P-loop_NTPase"/>
</dbReference>
<dbReference type="AlphaFoldDB" id="A0A1F6VKJ8"/>
<keyword evidence="7 10" id="KW-0675">Receptor</keyword>
<dbReference type="GO" id="GO:0005047">
    <property type="term" value="F:signal recognition particle binding"/>
    <property type="evidence" value="ECO:0007669"/>
    <property type="project" value="TreeGrafter"/>
</dbReference>
<evidence type="ECO:0000256" key="3">
    <source>
        <dbReference type="ARBA" id="ARBA00022741"/>
    </source>
</evidence>
<dbReference type="PANTHER" id="PTHR43134:SF1">
    <property type="entry name" value="SIGNAL RECOGNITION PARTICLE RECEPTOR SUBUNIT ALPHA"/>
    <property type="match status" value="1"/>
</dbReference>
<dbReference type="Pfam" id="PF00448">
    <property type="entry name" value="SRP54"/>
    <property type="match status" value="1"/>
</dbReference>
<dbReference type="Proteomes" id="UP000179076">
    <property type="component" value="Unassembled WGS sequence"/>
</dbReference>
<dbReference type="PANTHER" id="PTHR43134">
    <property type="entry name" value="SIGNAL RECOGNITION PARTICLE RECEPTOR SUBUNIT ALPHA"/>
    <property type="match status" value="1"/>
</dbReference>
<dbReference type="EC" id="3.6.5.4" evidence="10"/>
<dbReference type="GO" id="GO:0005886">
    <property type="term" value="C:plasma membrane"/>
    <property type="evidence" value="ECO:0007669"/>
    <property type="project" value="UniProtKB-SubCell"/>
</dbReference>
<dbReference type="Gene3D" id="1.20.120.140">
    <property type="entry name" value="Signal recognition particle SRP54, nucleotide-binding domain"/>
    <property type="match status" value="1"/>
</dbReference>
<dbReference type="SUPFAM" id="SSF47364">
    <property type="entry name" value="Domain of the SRP/SRP receptor G-proteins"/>
    <property type="match status" value="1"/>
</dbReference>
<feature type="binding site" evidence="10">
    <location>
        <begin position="270"/>
        <end position="273"/>
    </location>
    <ligand>
        <name>GTP</name>
        <dbReference type="ChEBI" id="CHEBI:37565"/>
    </ligand>
</feature>
<dbReference type="Gene3D" id="3.40.50.300">
    <property type="entry name" value="P-loop containing nucleotide triphosphate hydrolases"/>
    <property type="match status" value="1"/>
</dbReference>
<dbReference type="PROSITE" id="PS00300">
    <property type="entry name" value="SRP54"/>
    <property type="match status" value="1"/>
</dbReference>
<keyword evidence="6 10" id="KW-0472">Membrane</keyword>
<dbReference type="InterPro" id="IPR003593">
    <property type="entry name" value="AAA+_ATPase"/>
</dbReference>
<gene>
    <name evidence="10" type="primary">ftsY</name>
    <name evidence="12" type="ORF">A2W18_12540</name>
</gene>
<comment type="caution">
    <text evidence="12">The sequence shown here is derived from an EMBL/GenBank/DDBJ whole genome shotgun (WGS) entry which is preliminary data.</text>
</comment>
<evidence type="ECO:0000313" key="13">
    <source>
        <dbReference type="Proteomes" id="UP000179076"/>
    </source>
</evidence>
<evidence type="ECO:0000256" key="10">
    <source>
        <dbReference type="HAMAP-Rule" id="MF_00920"/>
    </source>
</evidence>
<dbReference type="GO" id="GO:0003924">
    <property type="term" value="F:GTPase activity"/>
    <property type="evidence" value="ECO:0007669"/>
    <property type="project" value="UniProtKB-UniRule"/>
</dbReference>
<comment type="function">
    <text evidence="9 10">Involved in targeting and insertion of nascent membrane proteins into the cytoplasmic membrane. Acts as a receptor for the complex formed by the signal recognition particle (SRP) and the ribosome-nascent chain (RNC). Interaction with SRP-RNC leads to the transfer of the RNC complex to the Sec translocase for insertion into the membrane, the hydrolysis of GTP by both Ffh and FtsY, and the dissociation of the SRP-FtsY complex into the individual components.</text>
</comment>
<dbReference type="SMART" id="SM00962">
    <property type="entry name" value="SRP54"/>
    <property type="match status" value="1"/>
</dbReference>
<keyword evidence="3 10" id="KW-0547">Nucleotide-binding</keyword>
<organism evidence="12 13">
    <name type="scientific">Candidatus Muproteobacteria bacterium RBG_16_60_9</name>
    <dbReference type="NCBI Taxonomy" id="1817755"/>
    <lineage>
        <taxon>Bacteria</taxon>
        <taxon>Pseudomonadati</taxon>
        <taxon>Pseudomonadota</taxon>
        <taxon>Candidatus Muproteobacteria</taxon>
    </lineage>
</organism>
<evidence type="ECO:0000256" key="8">
    <source>
        <dbReference type="ARBA" id="ARBA00048027"/>
    </source>
</evidence>
<comment type="subcellular location">
    <subcellularLocation>
        <location evidence="10">Cell membrane</location>
        <topology evidence="10">Peripheral membrane protein</topology>
        <orientation evidence="10">Cytoplasmic side</orientation>
    </subcellularLocation>
    <subcellularLocation>
        <location evidence="10">Cytoplasm</location>
    </subcellularLocation>
</comment>
<protein>
    <recommendedName>
        <fullName evidence="10">Signal recognition particle receptor FtsY</fullName>
        <shortName evidence="10">SRP receptor</shortName>
        <ecNumber evidence="10">3.6.5.4</ecNumber>
    </recommendedName>
</protein>
<dbReference type="InterPro" id="IPR036225">
    <property type="entry name" value="SRP/SRP_N"/>
</dbReference>
<evidence type="ECO:0000259" key="11">
    <source>
        <dbReference type="PROSITE" id="PS00300"/>
    </source>
</evidence>
<name>A0A1F6VKJ8_9PROT</name>
<evidence type="ECO:0000313" key="12">
    <source>
        <dbReference type="EMBL" id="OGI70086.1"/>
    </source>
</evidence>
<dbReference type="InterPro" id="IPR000897">
    <property type="entry name" value="SRP54_GTPase_dom"/>
</dbReference>
<feature type="domain" description="SRP54-type proteins GTP-binding" evidence="11">
    <location>
        <begin position="291"/>
        <end position="304"/>
    </location>
</feature>
<dbReference type="FunFam" id="3.40.50.300:FF:000053">
    <property type="entry name" value="Signal recognition particle receptor FtsY"/>
    <property type="match status" value="1"/>
</dbReference>
<evidence type="ECO:0000256" key="7">
    <source>
        <dbReference type="ARBA" id="ARBA00023170"/>
    </source>
</evidence>
<evidence type="ECO:0000256" key="6">
    <source>
        <dbReference type="ARBA" id="ARBA00023136"/>
    </source>
</evidence>
<evidence type="ECO:0000256" key="5">
    <source>
        <dbReference type="ARBA" id="ARBA00023134"/>
    </source>
</evidence>
<comment type="catalytic activity">
    <reaction evidence="8 10">
        <text>GTP + H2O = GDP + phosphate + H(+)</text>
        <dbReference type="Rhea" id="RHEA:19669"/>
        <dbReference type="ChEBI" id="CHEBI:15377"/>
        <dbReference type="ChEBI" id="CHEBI:15378"/>
        <dbReference type="ChEBI" id="CHEBI:37565"/>
        <dbReference type="ChEBI" id="CHEBI:43474"/>
        <dbReference type="ChEBI" id="CHEBI:58189"/>
        <dbReference type="EC" id="3.6.5.4"/>
    </reaction>
</comment>
<evidence type="ECO:0000256" key="9">
    <source>
        <dbReference type="ARBA" id="ARBA00053570"/>
    </source>
</evidence>
<evidence type="ECO:0000256" key="1">
    <source>
        <dbReference type="ARBA" id="ARBA00022475"/>
    </source>
</evidence>
<proteinExistence type="inferred from homology"/>
<dbReference type="InterPro" id="IPR004390">
    <property type="entry name" value="SR_rcpt_FtsY"/>
</dbReference>
<dbReference type="InterPro" id="IPR013822">
    <property type="entry name" value="Signal_recog_particl_SRP54_hlx"/>
</dbReference>
<evidence type="ECO:0000256" key="2">
    <source>
        <dbReference type="ARBA" id="ARBA00022490"/>
    </source>
</evidence>
<evidence type="ECO:0000256" key="4">
    <source>
        <dbReference type="ARBA" id="ARBA00022801"/>
    </source>
</evidence>
<dbReference type="NCBIfam" id="TIGR00064">
    <property type="entry name" value="ftsY"/>
    <property type="match status" value="1"/>
</dbReference>
<dbReference type="Pfam" id="PF02881">
    <property type="entry name" value="SRP54_N"/>
    <property type="match status" value="1"/>
</dbReference>
<dbReference type="FunFam" id="1.20.120.140:FF:000002">
    <property type="entry name" value="Signal recognition particle receptor FtsY"/>
    <property type="match status" value="1"/>
</dbReference>
<dbReference type="HAMAP" id="MF_00920">
    <property type="entry name" value="FtsY"/>
    <property type="match status" value="1"/>
</dbReference>